<dbReference type="EMBL" id="CP157896">
    <property type="protein sequence ID" value="XBT18739.1"/>
    <property type="molecule type" value="Genomic_DNA"/>
</dbReference>
<evidence type="ECO:0000256" key="1">
    <source>
        <dbReference type="SAM" id="MobiDB-lite"/>
    </source>
</evidence>
<feature type="region of interest" description="Disordered" evidence="1">
    <location>
        <begin position="94"/>
        <end position="113"/>
    </location>
</feature>
<dbReference type="SUPFAM" id="SSF50249">
    <property type="entry name" value="Nucleic acid-binding proteins"/>
    <property type="match status" value="1"/>
</dbReference>
<name>A0AAU7QSQ9_9FLAO</name>
<dbReference type="Pfam" id="PF11325">
    <property type="entry name" value="DUF3127"/>
    <property type="match status" value="1"/>
</dbReference>
<reference evidence="2" key="1">
    <citation type="submission" date="2024-06" db="EMBL/GenBank/DDBJ databases">
        <title>Diversity, functionality, and evolutionary history of bacterial symbionts in false click beetles (Coleoptera, Throscidae).</title>
        <authorList>
            <person name="Wierz J.C."/>
            <person name="Malm H."/>
            <person name="Kaltenpoth M."/>
            <person name="Engl T."/>
        </authorList>
    </citation>
    <scope>NUCLEOTIDE SEQUENCE</scope>
    <source>
        <strain evidence="2">Tcar</strain>
    </source>
</reference>
<sequence>MYNIKIFGKIKNIFKTKKFGNFKKKEVLLKTDEQYSQSILIDFIQEKCKILKKFKKNDKVIVYINIRGRKWINNDGEKKYFNNIQGWKMEKYKSNKNKNNNNNNIDNDLFDDL</sequence>
<gene>
    <name evidence="2" type="ORF">ABNO60_00270</name>
</gene>
<protein>
    <submittedName>
        <fullName evidence="2">DUF3127 domain-containing protein</fullName>
    </submittedName>
</protein>
<accession>A0AAU7QSQ9</accession>
<dbReference type="InterPro" id="IPR021474">
    <property type="entry name" value="DUF3127"/>
</dbReference>
<dbReference type="InterPro" id="IPR012340">
    <property type="entry name" value="NA-bd_OB-fold"/>
</dbReference>
<dbReference type="AlphaFoldDB" id="A0AAU7QSQ9"/>
<evidence type="ECO:0000313" key="2">
    <source>
        <dbReference type="EMBL" id="XBT18739.1"/>
    </source>
</evidence>
<proteinExistence type="predicted"/>
<organism evidence="2">
    <name type="scientific">Candidatus Shikimatogenerans sp. Tcar</name>
    <dbReference type="NCBI Taxonomy" id="3158565"/>
    <lineage>
        <taxon>Bacteria</taxon>
        <taxon>Pseudomonadati</taxon>
        <taxon>Bacteroidota</taxon>
        <taxon>Flavobacteriia</taxon>
        <taxon>Flavobacteriales</taxon>
        <taxon>Candidatus Shikimatogenerans</taxon>
    </lineage>
</organism>